<evidence type="ECO:0000313" key="1">
    <source>
        <dbReference type="EMBL" id="MES1923653.1"/>
    </source>
</evidence>
<reference evidence="1 2" key="1">
    <citation type="journal article" date="2024" name="BMC Biol.">
        <title>Comparative genomics of Ascetosporea gives new insight into the evolutionary basis for animal parasitism in Rhizaria.</title>
        <authorList>
            <person name="Hiltunen Thoren M."/>
            <person name="Onut-Brannstrom I."/>
            <person name="Alfjorden A."/>
            <person name="Peckova H."/>
            <person name="Swords F."/>
            <person name="Hooper C."/>
            <person name="Holzer A.S."/>
            <person name="Bass D."/>
            <person name="Burki F."/>
        </authorList>
    </citation>
    <scope>NUCLEOTIDE SEQUENCE [LARGE SCALE GENOMIC DNA]</scope>
    <source>
        <strain evidence="1">20-A016</strain>
    </source>
</reference>
<accession>A0ABV2AVG3</accession>
<proteinExistence type="predicted"/>
<feature type="non-terminal residue" evidence="1">
    <location>
        <position position="1"/>
    </location>
</feature>
<keyword evidence="2" id="KW-1185">Reference proteome</keyword>
<name>A0ABV2AVG3_9EUKA</name>
<sequence length="68" mass="7842">PSDAISWKKFLFSPINSESSIRPLQKKKSRFVVELNCPGVFPRPYFLSLRLLKSVPSMSLESERCIKQ</sequence>
<gene>
    <name evidence="1" type="ORF">MHBO_005271</name>
</gene>
<dbReference type="Proteomes" id="UP001439008">
    <property type="component" value="Unassembled WGS sequence"/>
</dbReference>
<organism evidence="1 2">
    <name type="scientific">Bonamia ostreae</name>
    <dbReference type="NCBI Taxonomy" id="126728"/>
    <lineage>
        <taxon>Eukaryota</taxon>
        <taxon>Sar</taxon>
        <taxon>Rhizaria</taxon>
        <taxon>Endomyxa</taxon>
        <taxon>Ascetosporea</taxon>
        <taxon>Haplosporida</taxon>
        <taxon>Bonamia</taxon>
    </lineage>
</organism>
<dbReference type="EMBL" id="JBDODL010007469">
    <property type="protein sequence ID" value="MES1923653.1"/>
    <property type="molecule type" value="Genomic_DNA"/>
</dbReference>
<comment type="caution">
    <text evidence="1">The sequence shown here is derived from an EMBL/GenBank/DDBJ whole genome shotgun (WGS) entry which is preliminary data.</text>
</comment>
<feature type="non-terminal residue" evidence="1">
    <location>
        <position position="68"/>
    </location>
</feature>
<protein>
    <submittedName>
        <fullName evidence="1">Uncharacterized protein</fullName>
    </submittedName>
</protein>
<evidence type="ECO:0000313" key="2">
    <source>
        <dbReference type="Proteomes" id="UP001439008"/>
    </source>
</evidence>